<organism evidence="1 2">
    <name type="scientific">Kaistella yananensis</name>
    <dbReference type="NCBI Taxonomy" id="2989820"/>
    <lineage>
        <taxon>Bacteria</taxon>
        <taxon>Pseudomonadati</taxon>
        <taxon>Bacteroidota</taxon>
        <taxon>Flavobacteriia</taxon>
        <taxon>Flavobacteriales</taxon>
        <taxon>Weeksellaceae</taxon>
        <taxon>Chryseobacterium group</taxon>
        <taxon>Kaistella</taxon>
    </lineage>
</organism>
<dbReference type="EMBL" id="JAPCHZ010000001">
    <property type="protein sequence ID" value="MCW4450940.1"/>
    <property type="molecule type" value="Genomic_DNA"/>
</dbReference>
<gene>
    <name evidence="1" type="ORF">OK344_01795</name>
</gene>
<proteinExistence type="predicted"/>
<reference evidence="1 2" key="1">
    <citation type="submission" date="2022-10" db="EMBL/GenBank/DDBJ databases">
        <title>Kaistella sp. BT-6-1-3.</title>
        <authorList>
            <person name="Ai J."/>
            <person name="Deng Z."/>
        </authorList>
    </citation>
    <scope>NUCLEOTIDE SEQUENCE [LARGE SCALE GENOMIC DNA]</scope>
    <source>
        <strain evidence="1 2">BT6-1-3</strain>
    </source>
</reference>
<name>A0ABT3JJK5_9FLAO</name>
<comment type="caution">
    <text evidence="1">The sequence shown here is derived from an EMBL/GenBank/DDBJ whole genome shotgun (WGS) entry which is preliminary data.</text>
</comment>
<dbReference type="Proteomes" id="UP001209107">
    <property type="component" value="Unassembled WGS sequence"/>
</dbReference>
<sequence length="181" mass="20387">MTDFSEITAYSQHKTRVLIYSSYPKTAELVLHVLDFFGKKTDYILANGTSKTTDCDFVILETSDHQKATDFKANIALISDEMNSENLSLILKNITAGGVLVYPENKEETVSEAENYFRKLSFSDAEFKTEGEKILINTEMGEIPLGSSDANLVKNINGIKLLCQQFGIMEEDFYEAMMSFE</sequence>
<accession>A0ABT3JJK5</accession>
<keyword evidence="2" id="KW-1185">Reference proteome</keyword>
<evidence type="ECO:0000313" key="2">
    <source>
        <dbReference type="Proteomes" id="UP001209107"/>
    </source>
</evidence>
<dbReference type="RefSeq" id="WP_265143174.1">
    <property type="nucleotide sequence ID" value="NZ_JAPCHZ010000001.1"/>
</dbReference>
<protein>
    <submittedName>
        <fullName evidence="1">Uncharacterized protein</fullName>
    </submittedName>
</protein>
<evidence type="ECO:0000313" key="1">
    <source>
        <dbReference type="EMBL" id="MCW4450940.1"/>
    </source>
</evidence>